<gene>
    <name evidence="1" type="ORF">E5329_19340</name>
</gene>
<proteinExistence type="predicted"/>
<dbReference type="EMBL" id="SRYA01000047">
    <property type="protein sequence ID" value="TGY92611.1"/>
    <property type="molecule type" value="Genomic_DNA"/>
</dbReference>
<organism evidence="1 2">
    <name type="scientific">Petralouisia muris</name>
    <dbReference type="NCBI Taxonomy" id="3032872"/>
    <lineage>
        <taxon>Bacteria</taxon>
        <taxon>Bacillati</taxon>
        <taxon>Bacillota</taxon>
        <taxon>Clostridia</taxon>
        <taxon>Lachnospirales</taxon>
        <taxon>Lachnospiraceae</taxon>
        <taxon>Petralouisia</taxon>
    </lineage>
</organism>
<name>A0AC61RSM5_9FIRM</name>
<evidence type="ECO:0000313" key="1">
    <source>
        <dbReference type="EMBL" id="TGY92611.1"/>
    </source>
</evidence>
<dbReference type="Proteomes" id="UP000304953">
    <property type="component" value="Unassembled WGS sequence"/>
</dbReference>
<accession>A0AC61RSM5</accession>
<keyword evidence="2" id="KW-1185">Reference proteome</keyword>
<comment type="caution">
    <text evidence="1">The sequence shown here is derived from an EMBL/GenBank/DDBJ whole genome shotgun (WGS) entry which is preliminary data.</text>
</comment>
<reference evidence="1" key="1">
    <citation type="submission" date="2019-04" db="EMBL/GenBank/DDBJ databases">
        <title>Microbes associate with the intestines of laboratory mice.</title>
        <authorList>
            <person name="Navarre W."/>
            <person name="Wong E."/>
            <person name="Huang K."/>
            <person name="Tropini C."/>
            <person name="Ng K."/>
            <person name="Yu B."/>
        </authorList>
    </citation>
    <scope>NUCLEOTIDE SEQUENCE</scope>
    <source>
        <strain evidence="1">NM01_1-7b</strain>
    </source>
</reference>
<evidence type="ECO:0000313" key="2">
    <source>
        <dbReference type="Proteomes" id="UP000304953"/>
    </source>
</evidence>
<sequence length="133" mass="15315">MGKKAQKPIEEFGIKKLSKTELEFMKIIWAHPDGISSEELYANFSQALGTKTTILHRITEKGLVNIVQKGRHYFYMPKISKLEYEQILIKAKLRKEFDIGSLEGMIAAFCGRTKLSEEELRKVQQLLQELKNG</sequence>
<protein>
    <submittedName>
        <fullName evidence="1">Penicillinase repressor</fullName>
    </submittedName>
</protein>